<evidence type="ECO:0000256" key="1">
    <source>
        <dbReference type="ARBA" id="ARBA00004651"/>
    </source>
</evidence>
<dbReference type="EMBL" id="AQFT01000143">
    <property type="protein sequence ID" value="EMZ20476.1"/>
    <property type="molecule type" value="Genomic_DNA"/>
</dbReference>
<dbReference type="Pfam" id="PF21088">
    <property type="entry name" value="MS_channel_1st"/>
    <property type="match status" value="1"/>
</dbReference>
<dbReference type="SUPFAM" id="SSF82689">
    <property type="entry name" value="Mechanosensitive channel protein MscS (YggB), C-terminal domain"/>
    <property type="match status" value="1"/>
</dbReference>
<dbReference type="HOGENOM" id="CLU_037945_1_1_9"/>
<dbReference type="InterPro" id="IPR010920">
    <property type="entry name" value="LSM_dom_sf"/>
</dbReference>
<dbReference type="Proteomes" id="UP000012589">
    <property type="component" value="Unassembled WGS sequence"/>
</dbReference>
<dbReference type="InterPro" id="IPR045275">
    <property type="entry name" value="MscS_archaea/bacteria_type"/>
</dbReference>
<evidence type="ECO:0000259" key="8">
    <source>
        <dbReference type="Pfam" id="PF00924"/>
    </source>
</evidence>
<keyword evidence="12" id="KW-1185">Reference proteome</keyword>
<evidence type="ECO:0000259" key="9">
    <source>
        <dbReference type="Pfam" id="PF21082"/>
    </source>
</evidence>
<dbReference type="PANTHER" id="PTHR30221">
    <property type="entry name" value="SMALL-CONDUCTANCE MECHANOSENSITIVE CHANNEL"/>
    <property type="match status" value="1"/>
</dbReference>
<dbReference type="InterPro" id="IPR049278">
    <property type="entry name" value="MS_channel_C"/>
</dbReference>
<evidence type="ECO:0000313" key="11">
    <source>
        <dbReference type="EMBL" id="EMZ20476.1"/>
    </source>
</evidence>
<dbReference type="PROSITE" id="PS01246">
    <property type="entry name" value="UPF0003"/>
    <property type="match status" value="1"/>
</dbReference>
<dbReference type="Pfam" id="PF00924">
    <property type="entry name" value="MS_channel_2nd"/>
    <property type="match status" value="1"/>
</dbReference>
<comment type="similarity">
    <text evidence="2">Belongs to the MscS (TC 1.A.23) family.</text>
</comment>
<accession>N1ZX69</accession>
<evidence type="ECO:0000256" key="7">
    <source>
        <dbReference type="SAM" id="Phobius"/>
    </source>
</evidence>
<feature type="domain" description="Mechanosensitive ion channel MscS" evidence="8">
    <location>
        <begin position="125"/>
        <end position="192"/>
    </location>
</feature>
<name>N1ZX69_9FIRM</name>
<feature type="transmembrane region" description="Helical" evidence="7">
    <location>
        <begin position="116"/>
        <end position="138"/>
    </location>
</feature>
<evidence type="ECO:0000256" key="2">
    <source>
        <dbReference type="ARBA" id="ARBA00008017"/>
    </source>
</evidence>
<evidence type="ECO:0000256" key="5">
    <source>
        <dbReference type="ARBA" id="ARBA00022989"/>
    </source>
</evidence>
<evidence type="ECO:0000256" key="6">
    <source>
        <dbReference type="ARBA" id="ARBA00023136"/>
    </source>
</evidence>
<dbReference type="Gene3D" id="2.30.30.60">
    <property type="match status" value="1"/>
</dbReference>
<evidence type="ECO:0000313" key="12">
    <source>
        <dbReference type="Proteomes" id="UP000012589"/>
    </source>
</evidence>
<evidence type="ECO:0000256" key="4">
    <source>
        <dbReference type="ARBA" id="ARBA00022692"/>
    </source>
</evidence>
<proteinExistence type="inferred from homology"/>
<dbReference type="InterPro" id="IPR006686">
    <property type="entry name" value="MscS_channel_CS"/>
</dbReference>
<sequence length="291" mass="32663">MAAQEPSIITESLENLQKVDKNVIQQFLEDLVPDVLNFSVQIVLAVLLYLVGKRVILFLCGFLRRSLERRSVDIEVRQFLDSVIRYSLYFVLWLMILTLFGITTASVIAVLGSAGLTLGLALQGSLANFAGGVLILLLRPFHVDDYIISGETGHEGIVKEISTFYTRIQTADNQTVLIPNGKLADGAIVNVTAQQTRRIDILVGIAYGADLKKAKQLLWQLTEAETRKIDSQPVNIFVSDLADSCVELGCRFWVKSEDYWQTRWDMLEAVKLAFDENDIEIPFPQVDVHMK</sequence>
<dbReference type="OrthoDB" id="9809206at2"/>
<feature type="domain" description="Mechanosensitive ion channel transmembrane helices 2/3" evidence="10">
    <location>
        <begin position="83"/>
        <end position="123"/>
    </location>
</feature>
<organism evidence="11 12">
    <name type="scientific">Eubacterium plexicaudatum ASF492</name>
    <dbReference type="NCBI Taxonomy" id="1235802"/>
    <lineage>
        <taxon>Bacteria</taxon>
        <taxon>Bacillati</taxon>
        <taxon>Bacillota</taxon>
        <taxon>Clostridia</taxon>
        <taxon>Eubacteriales</taxon>
        <taxon>Eubacteriaceae</taxon>
        <taxon>Eubacterium</taxon>
    </lineage>
</organism>
<comment type="caution">
    <text evidence="11">The sequence shown here is derived from an EMBL/GenBank/DDBJ whole genome shotgun (WGS) entry which is preliminary data.</text>
</comment>
<evidence type="ECO:0000259" key="10">
    <source>
        <dbReference type="Pfam" id="PF21088"/>
    </source>
</evidence>
<feature type="transmembrane region" description="Helical" evidence="7">
    <location>
        <begin position="38"/>
        <end position="63"/>
    </location>
</feature>
<dbReference type="InterPro" id="IPR008910">
    <property type="entry name" value="MSC_TM_helix"/>
</dbReference>
<keyword evidence="4 7" id="KW-0812">Transmembrane</keyword>
<dbReference type="STRING" id="1235802.C823_04973"/>
<dbReference type="GO" id="GO:0005886">
    <property type="term" value="C:plasma membrane"/>
    <property type="evidence" value="ECO:0007669"/>
    <property type="project" value="UniProtKB-SubCell"/>
</dbReference>
<dbReference type="PANTHER" id="PTHR30221:SF1">
    <property type="entry name" value="SMALL-CONDUCTANCE MECHANOSENSITIVE CHANNEL"/>
    <property type="match status" value="1"/>
</dbReference>
<keyword evidence="6 7" id="KW-0472">Membrane</keyword>
<dbReference type="Pfam" id="PF21082">
    <property type="entry name" value="MS_channel_3rd"/>
    <property type="match status" value="1"/>
</dbReference>
<feature type="domain" description="Mechanosensitive ion channel MscS C-terminal" evidence="9">
    <location>
        <begin position="201"/>
        <end position="281"/>
    </location>
</feature>
<comment type="subcellular location">
    <subcellularLocation>
        <location evidence="1">Cell membrane</location>
        <topology evidence="1">Multi-pass membrane protein</topology>
    </subcellularLocation>
</comment>
<protein>
    <recommendedName>
        <fullName evidence="13">Small conductance mechanosensitive channel</fullName>
    </recommendedName>
</protein>
<keyword evidence="5 7" id="KW-1133">Transmembrane helix</keyword>
<dbReference type="InterPro" id="IPR011014">
    <property type="entry name" value="MscS_channel_TM-2"/>
</dbReference>
<keyword evidence="3" id="KW-1003">Cell membrane</keyword>
<dbReference type="Pfam" id="PF05552">
    <property type="entry name" value="MS_channel_1st_1"/>
    <property type="match status" value="1"/>
</dbReference>
<dbReference type="InterPro" id="IPR049142">
    <property type="entry name" value="MS_channel_1st"/>
</dbReference>
<dbReference type="InterPro" id="IPR011066">
    <property type="entry name" value="MscS_channel_C_sf"/>
</dbReference>
<dbReference type="SUPFAM" id="SSF50182">
    <property type="entry name" value="Sm-like ribonucleoproteins"/>
    <property type="match status" value="1"/>
</dbReference>
<dbReference type="GO" id="GO:0008381">
    <property type="term" value="F:mechanosensitive monoatomic ion channel activity"/>
    <property type="evidence" value="ECO:0007669"/>
    <property type="project" value="InterPro"/>
</dbReference>
<dbReference type="SUPFAM" id="SSF82861">
    <property type="entry name" value="Mechanosensitive channel protein MscS (YggB), transmembrane region"/>
    <property type="match status" value="1"/>
</dbReference>
<feature type="transmembrane region" description="Helical" evidence="7">
    <location>
        <begin position="83"/>
        <end position="110"/>
    </location>
</feature>
<reference evidence="11 12" key="1">
    <citation type="journal article" date="2014" name="Genome Announc.">
        <title>Draft genome sequences of the altered schaedler flora, a defined bacterial community from gnotobiotic mice.</title>
        <authorList>
            <person name="Wannemuehler M.J."/>
            <person name="Overstreet A.M."/>
            <person name="Ward D.V."/>
            <person name="Phillips G.J."/>
        </authorList>
    </citation>
    <scope>NUCLEOTIDE SEQUENCE [LARGE SCALE GENOMIC DNA]</scope>
    <source>
        <strain evidence="11 12">ASF492</strain>
    </source>
</reference>
<dbReference type="Gene3D" id="3.30.70.100">
    <property type="match status" value="1"/>
</dbReference>
<dbReference type="eggNOG" id="COG0668">
    <property type="taxonomic scope" value="Bacteria"/>
</dbReference>
<dbReference type="AlphaFoldDB" id="N1ZX69"/>
<dbReference type="PATRIC" id="fig|1235802.3.peg.5237"/>
<evidence type="ECO:0000256" key="3">
    <source>
        <dbReference type="ARBA" id="ARBA00022475"/>
    </source>
</evidence>
<evidence type="ECO:0008006" key="13">
    <source>
        <dbReference type="Google" id="ProtNLM"/>
    </source>
</evidence>
<gene>
    <name evidence="11" type="ORF">C823_04973</name>
</gene>
<dbReference type="InterPro" id="IPR023408">
    <property type="entry name" value="MscS_beta-dom_sf"/>
</dbReference>
<dbReference type="Gene3D" id="1.10.287.1260">
    <property type="match status" value="1"/>
</dbReference>
<dbReference type="InterPro" id="IPR006685">
    <property type="entry name" value="MscS_channel_2nd"/>
</dbReference>